<reference evidence="2" key="1">
    <citation type="journal article" date="2016" name="Nature">
        <title>The genome of the seagrass Zostera marina reveals angiosperm adaptation to the sea.</title>
        <authorList>
            <person name="Olsen J.L."/>
            <person name="Rouze P."/>
            <person name="Verhelst B."/>
            <person name="Lin Y.-C."/>
            <person name="Bayer T."/>
            <person name="Collen J."/>
            <person name="Dattolo E."/>
            <person name="De Paoli E."/>
            <person name="Dittami S."/>
            <person name="Maumus F."/>
            <person name="Michel G."/>
            <person name="Kersting A."/>
            <person name="Lauritano C."/>
            <person name="Lohaus R."/>
            <person name="Toepel M."/>
            <person name="Tonon T."/>
            <person name="Vanneste K."/>
            <person name="Amirebrahimi M."/>
            <person name="Brakel J."/>
            <person name="Bostroem C."/>
            <person name="Chovatia M."/>
            <person name="Grimwood J."/>
            <person name="Jenkins J.W."/>
            <person name="Jueterbock A."/>
            <person name="Mraz A."/>
            <person name="Stam W.T."/>
            <person name="Tice H."/>
            <person name="Bornberg-Bauer E."/>
            <person name="Green P.J."/>
            <person name="Pearson G.A."/>
            <person name="Procaccini G."/>
            <person name="Duarte C.M."/>
            <person name="Schmutz J."/>
            <person name="Reusch T.B.H."/>
            <person name="Van de Peer Y."/>
        </authorList>
    </citation>
    <scope>NUCLEOTIDE SEQUENCE [LARGE SCALE GENOMIC DNA]</scope>
    <source>
        <strain evidence="2">cv. Finnish</strain>
    </source>
</reference>
<dbReference type="EMBL" id="LFYR01000825">
    <property type="protein sequence ID" value="KMZ68654.1"/>
    <property type="molecule type" value="Genomic_DNA"/>
</dbReference>
<keyword evidence="2" id="KW-1185">Reference proteome</keyword>
<evidence type="ECO:0000313" key="1">
    <source>
        <dbReference type="EMBL" id="KMZ68654.1"/>
    </source>
</evidence>
<dbReference type="AlphaFoldDB" id="A0A0K9PI79"/>
<gene>
    <name evidence="1" type="ORF">ZOSMA_234G00290</name>
</gene>
<sequence>MGILFTRYLGSALNFLVAYLRIVVISISG</sequence>
<comment type="caution">
    <text evidence="1">The sequence shown here is derived from an EMBL/GenBank/DDBJ whole genome shotgun (WGS) entry which is preliminary data.</text>
</comment>
<dbReference type="Proteomes" id="UP000036987">
    <property type="component" value="Unassembled WGS sequence"/>
</dbReference>
<accession>A0A0K9PI79</accession>
<proteinExistence type="predicted"/>
<name>A0A0K9PI79_ZOSMR</name>
<protein>
    <submittedName>
        <fullName evidence="1">Uncharacterized protein</fullName>
    </submittedName>
</protein>
<organism evidence="1 2">
    <name type="scientific">Zostera marina</name>
    <name type="common">Eelgrass</name>
    <dbReference type="NCBI Taxonomy" id="29655"/>
    <lineage>
        <taxon>Eukaryota</taxon>
        <taxon>Viridiplantae</taxon>
        <taxon>Streptophyta</taxon>
        <taxon>Embryophyta</taxon>
        <taxon>Tracheophyta</taxon>
        <taxon>Spermatophyta</taxon>
        <taxon>Magnoliopsida</taxon>
        <taxon>Liliopsida</taxon>
        <taxon>Zosteraceae</taxon>
        <taxon>Zostera</taxon>
    </lineage>
</organism>
<evidence type="ECO:0000313" key="2">
    <source>
        <dbReference type="Proteomes" id="UP000036987"/>
    </source>
</evidence>